<keyword evidence="3" id="KW-1185">Reference proteome</keyword>
<sequence length="140" mass="14758">MKIALTLTAISFVALSGVETLYGQDATYQVASGGIIAMSAIIAGTFLWLWRVRATPLALGMSFSWSGSALVLAWWWALAARGVSTSMSDHPALMGFVAIYTTGAVLHFTVIEGSLGWPRHSGAVIPLLAFAASGLATWLI</sequence>
<keyword evidence="1" id="KW-1133">Transmembrane helix</keyword>
<keyword evidence="1" id="KW-0812">Transmembrane</keyword>
<evidence type="ECO:0000313" key="2">
    <source>
        <dbReference type="EMBL" id="MBJ3761886.1"/>
    </source>
</evidence>
<evidence type="ECO:0000256" key="1">
    <source>
        <dbReference type="SAM" id="Phobius"/>
    </source>
</evidence>
<protein>
    <submittedName>
        <fullName evidence="2">Uncharacterized protein</fullName>
    </submittedName>
</protein>
<reference evidence="2" key="1">
    <citation type="submission" date="2020-12" db="EMBL/GenBank/DDBJ databases">
        <title>Bacterial taxonomy.</title>
        <authorList>
            <person name="Pan X."/>
        </authorList>
    </citation>
    <scope>NUCLEOTIDE SEQUENCE</scope>
    <source>
        <strain evidence="2">KCTC 52957</strain>
    </source>
</reference>
<dbReference type="RefSeq" id="WP_198915055.1">
    <property type="nucleotide sequence ID" value="NZ_JAEKPD010000002.1"/>
</dbReference>
<dbReference type="EMBL" id="JAEKPD010000002">
    <property type="protein sequence ID" value="MBJ3761886.1"/>
    <property type="molecule type" value="Genomic_DNA"/>
</dbReference>
<keyword evidence="1" id="KW-0472">Membrane</keyword>
<feature type="transmembrane region" description="Helical" evidence="1">
    <location>
        <begin position="30"/>
        <end position="50"/>
    </location>
</feature>
<proteinExistence type="predicted"/>
<accession>A0A934IA59</accession>
<dbReference type="Proteomes" id="UP000642488">
    <property type="component" value="Unassembled WGS sequence"/>
</dbReference>
<comment type="caution">
    <text evidence="2">The sequence shown here is derived from an EMBL/GenBank/DDBJ whole genome shotgun (WGS) entry which is preliminary data.</text>
</comment>
<feature type="transmembrane region" description="Helical" evidence="1">
    <location>
        <begin position="123"/>
        <end position="139"/>
    </location>
</feature>
<evidence type="ECO:0000313" key="3">
    <source>
        <dbReference type="Proteomes" id="UP000642488"/>
    </source>
</evidence>
<feature type="transmembrane region" description="Helical" evidence="1">
    <location>
        <begin position="57"/>
        <end position="77"/>
    </location>
</feature>
<feature type="transmembrane region" description="Helical" evidence="1">
    <location>
        <begin position="92"/>
        <end position="111"/>
    </location>
</feature>
<name>A0A934IA59_9RHOB</name>
<dbReference type="AlphaFoldDB" id="A0A934IA59"/>
<gene>
    <name evidence="2" type="ORF">ILP92_03880</name>
</gene>
<organism evidence="2 3">
    <name type="scientific">Palleronia pontilimi</name>
    <dbReference type="NCBI Taxonomy" id="1964209"/>
    <lineage>
        <taxon>Bacteria</taxon>
        <taxon>Pseudomonadati</taxon>
        <taxon>Pseudomonadota</taxon>
        <taxon>Alphaproteobacteria</taxon>
        <taxon>Rhodobacterales</taxon>
        <taxon>Roseobacteraceae</taxon>
        <taxon>Palleronia</taxon>
    </lineage>
</organism>